<proteinExistence type="predicted"/>
<evidence type="ECO:0000313" key="3">
    <source>
        <dbReference type="EMBL" id="KDR32793.1"/>
    </source>
</evidence>
<dbReference type="STRING" id="1071679.BG57_08840"/>
<dbReference type="EMBL" id="BMEG01000001">
    <property type="protein sequence ID" value="GGD53250.1"/>
    <property type="molecule type" value="Genomic_DNA"/>
</dbReference>
<evidence type="ECO:0000313" key="5">
    <source>
        <dbReference type="Proteomes" id="UP000597138"/>
    </source>
</evidence>
<evidence type="ECO:0000313" key="2">
    <source>
        <dbReference type="EMBL" id="GGD53250.1"/>
    </source>
</evidence>
<dbReference type="Proteomes" id="UP000027439">
    <property type="component" value="Unassembled WGS sequence"/>
</dbReference>
<reference evidence="2" key="1">
    <citation type="journal article" date="2014" name="Int. J. Syst. Evol. Microbiol.">
        <title>Complete genome of a new Firmicutes species belonging to the dominant human colonic microbiota ('Ruminococcus bicirculans') reveals two chromosomes and a selective capacity to utilize plant glucans.</title>
        <authorList>
            <consortium name="NISC Comparative Sequencing Program"/>
            <person name="Wegmann U."/>
            <person name="Louis P."/>
            <person name="Goesmann A."/>
            <person name="Henrissat B."/>
            <person name="Duncan S.H."/>
            <person name="Flint H.J."/>
        </authorList>
    </citation>
    <scope>NUCLEOTIDE SEQUENCE</scope>
    <source>
        <strain evidence="2">CGMCC 1.11013</strain>
    </source>
</reference>
<feature type="region of interest" description="Disordered" evidence="1">
    <location>
        <begin position="41"/>
        <end position="82"/>
    </location>
</feature>
<gene>
    <name evidence="3" type="ORF">BG57_08840</name>
    <name evidence="2" type="ORF">GCM10010985_03720</name>
</gene>
<accession>A0A069NWK9</accession>
<reference evidence="3 4" key="2">
    <citation type="submission" date="2014-03" db="EMBL/GenBank/DDBJ databases">
        <title>Draft Genome Sequences of Four Burkholderia Strains.</title>
        <authorList>
            <person name="Liu X.Y."/>
            <person name="Li C.X."/>
            <person name="Xu J.H."/>
        </authorList>
    </citation>
    <scope>NUCLEOTIDE SEQUENCE [LARGE SCALE GENOMIC DNA]</scope>
    <source>
        <strain evidence="3 4">R27</strain>
    </source>
</reference>
<dbReference type="AlphaFoldDB" id="A0A069NWK9"/>
<keyword evidence="5" id="KW-1185">Reference proteome</keyword>
<comment type="caution">
    <text evidence="3">The sequence shown here is derived from an EMBL/GenBank/DDBJ whole genome shotgun (WGS) entry which is preliminary data.</text>
</comment>
<protein>
    <submittedName>
        <fullName evidence="3">Uncharacterized protein</fullName>
    </submittedName>
</protein>
<sequence length="82" mass="9308">MDVLRAVIAKASLDVHEAVEQIVNRFDLFVLRRYRKHGDAQRRSIPFDKSPAKRRAPTLARVQRTAGADFSQSIPSLRDGFS</sequence>
<reference evidence="5" key="3">
    <citation type="journal article" date="2019" name="Int. J. Syst. Evol. Microbiol.">
        <title>The Global Catalogue of Microorganisms (GCM) 10K type strain sequencing project: providing services to taxonomists for standard genome sequencing and annotation.</title>
        <authorList>
            <consortium name="The Broad Institute Genomics Platform"/>
            <consortium name="The Broad Institute Genome Sequencing Center for Infectious Disease"/>
            <person name="Wu L."/>
            <person name="Ma J."/>
        </authorList>
    </citation>
    <scope>NUCLEOTIDE SEQUENCE [LARGE SCALE GENOMIC DNA]</scope>
    <source>
        <strain evidence="5">CGMCC 1.11013</strain>
    </source>
</reference>
<organism evidence="3 4">
    <name type="scientific">Caballeronia grimmiae</name>
    <dbReference type="NCBI Taxonomy" id="1071679"/>
    <lineage>
        <taxon>Bacteria</taxon>
        <taxon>Pseudomonadati</taxon>
        <taxon>Pseudomonadota</taxon>
        <taxon>Betaproteobacteria</taxon>
        <taxon>Burkholderiales</taxon>
        <taxon>Burkholderiaceae</taxon>
        <taxon>Caballeronia</taxon>
    </lineage>
</organism>
<reference evidence="2" key="4">
    <citation type="submission" date="2024-05" db="EMBL/GenBank/DDBJ databases">
        <authorList>
            <person name="Sun Q."/>
            <person name="Zhou Y."/>
        </authorList>
    </citation>
    <scope>NUCLEOTIDE SEQUENCE</scope>
    <source>
        <strain evidence="2">CGMCC 1.11013</strain>
    </source>
</reference>
<dbReference type="EMBL" id="JFHE01000018">
    <property type="protein sequence ID" value="KDR32793.1"/>
    <property type="molecule type" value="Genomic_DNA"/>
</dbReference>
<evidence type="ECO:0000313" key="4">
    <source>
        <dbReference type="Proteomes" id="UP000027439"/>
    </source>
</evidence>
<name>A0A069NWK9_9BURK</name>
<dbReference type="Proteomes" id="UP000597138">
    <property type="component" value="Unassembled WGS sequence"/>
</dbReference>
<evidence type="ECO:0000256" key="1">
    <source>
        <dbReference type="SAM" id="MobiDB-lite"/>
    </source>
</evidence>